<dbReference type="InterPro" id="IPR043502">
    <property type="entry name" value="DNA/RNA_pol_sf"/>
</dbReference>
<dbReference type="GO" id="GO:0008810">
    <property type="term" value="F:cellulase activity"/>
    <property type="evidence" value="ECO:0007669"/>
    <property type="project" value="InterPro"/>
</dbReference>
<keyword evidence="6" id="KW-1185">Reference proteome</keyword>
<evidence type="ECO:0000259" key="4">
    <source>
        <dbReference type="Pfam" id="PF07727"/>
    </source>
</evidence>
<evidence type="ECO:0000256" key="1">
    <source>
        <dbReference type="ARBA" id="ARBA00005519"/>
    </source>
</evidence>
<dbReference type="OrthoDB" id="123528at2759"/>
<dbReference type="SUPFAM" id="SSF56672">
    <property type="entry name" value="DNA/RNA polymerases"/>
    <property type="match status" value="1"/>
</dbReference>
<dbReference type="InterPro" id="IPR013320">
    <property type="entry name" value="ConA-like_dom_sf"/>
</dbReference>
<dbReference type="InterPro" id="IPR013103">
    <property type="entry name" value="RVT_2"/>
</dbReference>
<dbReference type="Proteomes" id="UP000237271">
    <property type="component" value="Unassembled WGS sequence"/>
</dbReference>
<evidence type="ECO:0000256" key="2">
    <source>
        <dbReference type="RuleBase" id="RU361163"/>
    </source>
</evidence>
<evidence type="ECO:0000313" key="5">
    <source>
        <dbReference type="EMBL" id="POM73739.1"/>
    </source>
</evidence>
<evidence type="ECO:0000313" key="6">
    <source>
        <dbReference type="Proteomes" id="UP000237271"/>
    </source>
</evidence>
<feature type="signal peptide" evidence="3">
    <location>
        <begin position="1"/>
        <end position="20"/>
    </location>
</feature>
<dbReference type="Pfam" id="PF07727">
    <property type="entry name" value="RVT_2"/>
    <property type="match status" value="1"/>
</dbReference>
<sequence>MASFRLLLGLAALLELEVYGGDVNTAYLNAWLGIRQYLHSISGYPCRLSGHSYVVLKALYGLRQSGREWNSELNDWFIQRGYQRSLTEPCLYYLFEDDTIVYVLVYVDDILVATNSKQFKDQLFMDLDNTYGLKDQGLLTQYLVYVDDILVATNSKQFKDQLFMDLDNTYGLKDQGLLTQYLEKESADSSFPYREAIGMLMYLATSTRPDLAFALGQLRTLDYGIKYEKNKKKKQTNSFKADFKQFFHKLPPNYTIAPTQYLTHVQAGTEPFVGNATLTVSKYTAAVNTV</sequence>
<dbReference type="EMBL" id="NCKW01005023">
    <property type="protein sequence ID" value="POM73739.1"/>
    <property type="molecule type" value="Genomic_DNA"/>
</dbReference>
<dbReference type="InterPro" id="IPR002594">
    <property type="entry name" value="GH12"/>
</dbReference>
<reference evidence="5 6" key="1">
    <citation type="journal article" date="2017" name="Genome Biol. Evol.">
        <title>Phytophthora megakarya and P. palmivora, closely related causal agents of cacao black pod rot, underwent increases in genome sizes and gene numbers by different mechanisms.</title>
        <authorList>
            <person name="Ali S.S."/>
            <person name="Shao J."/>
            <person name="Lary D.J."/>
            <person name="Kronmiller B."/>
            <person name="Shen D."/>
            <person name="Strem M.D."/>
            <person name="Amoako-Attah I."/>
            <person name="Akrofi A.Y."/>
            <person name="Begoude B.A."/>
            <person name="Ten Hoopen G.M."/>
            <person name="Coulibaly K."/>
            <person name="Kebe B.I."/>
            <person name="Melnick R.L."/>
            <person name="Guiltinan M.J."/>
            <person name="Tyler B.M."/>
            <person name="Meinhardt L.W."/>
            <person name="Bailey B.A."/>
        </authorList>
    </citation>
    <scope>NUCLEOTIDE SEQUENCE [LARGE SCALE GENOMIC DNA]</scope>
    <source>
        <strain evidence="6">sbr112.9</strain>
    </source>
</reference>
<dbReference type="SUPFAM" id="SSF49899">
    <property type="entry name" value="Concanavalin A-like lectins/glucanases"/>
    <property type="match status" value="1"/>
</dbReference>
<dbReference type="AlphaFoldDB" id="A0A2P4Y7T6"/>
<feature type="domain" description="Reverse transcriptase Ty1/copia-type" evidence="4">
    <location>
        <begin position="3"/>
        <end position="143"/>
    </location>
</feature>
<keyword evidence="2" id="KW-0119">Carbohydrate metabolism</keyword>
<accession>A0A2P4Y7T6</accession>
<name>A0A2P4Y7T6_9STRA</name>
<keyword evidence="2" id="KW-0326">Glycosidase</keyword>
<comment type="similarity">
    <text evidence="1 2">Belongs to the glycosyl hydrolase 12 (cellulase H) family.</text>
</comment>
<dbReference type="InterPro" id="IPR013319">
    <property type="entry name" value="GH11/12"/>
</dbReference>
<evidence type="ECO:0000256" key="3">
    <source>
        <dbReference type="SAM" id="SignalP"/>
    </source>
</evidence>
<keyword evidence="3" id="KW-0732">Signal</keyword>
<keyword evidence="2" id="KW-0378">Hydrolase</keyword>
<proteinExistence type="inferred from homology"/>
<dbReference type="Pfam" id="PF01670">
    <property type="entry name" value="Glyco_hydro_12"/>
    <property type="match status" value="1"/>
</dbReference>
<protein>
    <submittedName>
        <fullName evidence="5">Mitochondrial protein</fullName>
    </submittedName>
</protein>
<organism evidence="5 6">
    <name type="scientific">Phytophthora palmivora</name>
    <dbReference type="NCBI Taxonomy" id="4796"/>
    <lineage>
        <taxon>Eukaryota</taxon>
        <taxon>Sar</taxon>
        <taxon>Stramenopiles</taxon>
        <taxon>Oomycota</taxon>
        <taxon>Peronosporomycetes</taxon>
        <taxon>Peronosporales</taxon>
        <taxon>Peronosporaceae</taxon>
        <taxon>Phytophthora</taxon>
    </lineage>
</organism>
<keyword evidence="2" id="KW-0624">Polysaccharide degradation</keyword>
<feature type="chain" id="PRO_5015182602" evidence="3">
    <location>
        <begin position="21"/>
        <end position="290"/>
    </location>
</feature>
<dbReference type="Gene3D" id="2.60.120.180">
    <property type="match status" value="1"/>
</dbReference>
<gene>
    <name evidence="5" type="ORF">PHPALM_9385</name>
</gene>
<comment type="caution">
    <text evidence="5">The sequence shown here is derived from an EMBL/GenBank/DDBJ whole genome shotgun (WGS) entry which is preliminary data.</text>
</comment>
<dbReference type="GO" id="GO:0000272">
    <property type="term" value="P:polysaccharide catabolic process"/>
    <property type="evidence" value="ECO:0007669"/>
    <property type="project" value="UniProtKB-KW"/>
</dbReference>